<comment type="caution">
    <text evidence="9">The sequence shown here is derived from an EMBL/GenBank/DDBJ whole genome shotgun (WGS) entry which is preliminary data.</text>
</comment>
<name>A0A7J9SQ28_9EURY</name>
<proteinExistence type="inferred from homology"/>
<evidence type="ECO:0000259" key="8">
    <source>
        <dbReference type="PROSITE" id="PS50928"/>
    </source>
</evidence>
<evidence type="ECO:0000256" key="3">
    <source>
        <dbReference type="ARBA" id="ARBA00022475"/>
    </source>
</evidence>
<evidence type="ECO:0000256" key="5">
    <source>
        <dbReference type="ARBA" id="ARBA00022989"/>
    </source>
</evidence>
<keyword evidence="6 7" id="KW-0472">Membrane</keyword>
<dbReference type="GO" id="GO:0055085">
    <property type="term" value="P:transmembrane transport"/>
    <property type="evidence" value="ECO:0007669"/>
    <property type="project" value="InterPro"/>
</dbReference>
<evidence type="ECO:0000256" key="4">
    <source>
        <dbReference type="ARBA" id="ARBA00022692"/>
    </source>
</evidence>
<gene>
    <name evidence="9" type="ORF">H5V44_16025</name>
</gene>
<evidence type="ECO:0000313" key="9">
    <source>
        <dbReference type="EMBL" id="MBB6647771.1"/>
    </source>
</evidence>
<feature type="transmembrane region" description="Helical" evidence="7">
    <location>
        <begin position="182"/>
        <end position="202"/>
    </location>
</feature>
<dbReference type="InterPro" id="IPR051393">
    <property type="entry name" value="ABC_transporter_permease"/>
</dbReference>
<evidence type="ECO:0000256" key="7">
    <source>
        <dbReference type="RuleBase" id="RU363032"/>
    </source>
</evidence>
<comment type="similarity">
    <text evidence="7">Belongs to the binding-protein-dependent transport system permease family.</text>
</comment>
<feature type="transmembrane region" description="Helical" evidence="7">
    <location>
        <begin position="97"/>
        <end position="118"/>
    </location>
</feature>
<evidence type="ECO:0000256" key="6">
    <source>
        <dbReference type="ARBA" id="ARBA00023136"/>
    </source>
</evidence>
<dbReference type="SUPFAM" id="SSF161098">
    <property type="entry name" value="MetI-like"/>
    <property type="match status" value="1"/>
</dbReference>
<dbReference type="InterPro" id="IPR035906">
    <property type="entry name" value="MetI-like_sf"/>
</dbReference>
<accession>A0A7J9SQ28</accession>
<feature type="transmembrane region" description="Helical" evidence="7">
    <location>
        <begin position="282"/>
        <end position="308"/>
    </location>
</feature>
<feature type="transmembrane region" description="Helical" evidence="7">
    <location>
        <begin position="33"/>
        <end position="56"/>
    </location>
</feature>
<feature type="transmembrane region" description="Helical" evidence="7">
    <location>
        <begin position="130"/>
        <end position="150"/>
    </location>
</feature>
<keyword evidence="10" id="KW-1185">Reference proteome</keyword>
<organism evidence="9 10">
    <name type="scientific">Halobellus ruber</name>
    <dbReference type="NCBI Taxonomy" id="2761102"/>
    <lineage>
        <taxon>Archaea</taxon>
        <taxon>Methanobacteriati</taxon>
        <taxon>Methanobacteriota</taxon>
        <taxon>Stenosarchaea group</taxon>
        <taxon>Halobacteria</taxon>
        <taxon>Halobacteriales</taxon>
        <taxon>Haloferacaceae</taxon>
        <taxon>Halobellus</taxon>
    </lineage>
</organism>
<evidence type="ECO:0000256" key="1">
    <source>
        <dbReference type="ARBA" id="ARBA00004651"/>
    </source>
</evidence>
<dbReference type="Proteomes" id="UP000546257">
    <property type="component" value="Unassembled WGS sequence"/>
</dbReference>
<dbReference type="GO" id="GO:0005886">
    <property type="term" value="C:plasma membrane"/>
    <property type="evidence" value="ECO:0007669"/>
    <property type="project" value="UniProtKB-SubCell"/>
</dbReference>
<comment type="subcellular location">
    <subcellularLocation>
        <location evidence="1 7">Cell membrane</location>
        <topology evidence="1 7">Multi-pass membrane protein</topology>
    </subcellularLocation>
</comment>
<dbReference type="EMBL" id="JACKXD010000007">
    <property type="protein sequence ID" value="MBB6647771.1"/>
    <property type="molecule type" value="Genomic_DNA"/>
</dbReference>
<dbReference type="PANTHER" id="PTHR30193">
    <property type="entry name" value="ABC TRANSPORTER PERMEASE PROTEIN"/>
    <property type="match status" value="1"/>
</dbReference>
<reference evidence="9 10" key="1">
    <citation type="submission" date="2020-08" db="EMBL/GenBank/DDBJ databases">
        <authorList>
            <person name="Seo M.-J."/>
        </authorList>
    </citation>
    <scope>NUCLEOTIDE SEQUENCE [LARGE SCALE GENOMIC DNA]</scope>
    <source>
        <strain evidence="9 10">MBLA0160</strain>
    </source>
</reference>
<feature type="domain" description="ABC transmembrane type-1" evidence="8">
    <location>
        <begin position="93"/>
        <end position="306"/>
    </location>
</feature>
<feature type="transmembrane region" description="Helical" evidence="7">
    <location>
        <begin position="241"/>
        <end position="261"/>
    </location>
</feature>
<dbReference type="AlphaFoldDB" id="A0A7J9SQ28"/>
<keyword evidence="4 7" id="KW-0812">Transmembrane</keyword>
<dbReference type="Pfam" id="PF00528">
    <property type="entry name" value="BPD_transp_1"/>
    <property type="match status" value="1"/>
</dbReference>
<dbReference type="InterPro" id="IPR000515">
    <property type="entry name" value="MetI-like"/>
</dbReference>
<dbReference type="PROSITE" id="PS50928">
    <property type="entry name" value="ABC_TM1"/>
    <property type="match status" value="1"/>
</dbReference>
<dbReference type="RefSeq" id="WP_185194147.1">
    <property type="nucleotide sequence ID" value="NZ_JACKXD010000007.1"/>
</dbReference>
<keyword evidence="3" id="KW-1003">Cell membrane</keyword>
<dbReference type="CDD" id="cd06261">
    <property type="entry name" value="TM_PBP2"/>
    <property type="match status" value="1"/>
</dbReference>
<keyword evidence="2 7" id="KW-0813">Transport</keyword>
<evidence type="ECO:0000256" key="2">
    <source>
        <dbReference type="ARBA" id="ARBA00022448"/>
    </source>
</evidence>
<sequence>MSTRSRIEQSLAQIPATDALAARIRQSQFLRSLPFWLPAGLIMALAVYGAIGWNFVVSLTDFQGLTLPSYNPATFDVEMYARAVSDPVFWNALKNTFLFMIVFTTLCLLVGLGLAILIDQQIRFENLFRTIYLLPFSLSFVVTAKFWLWMYNSQTGVINTVLQAIGLGAFAVEWFSPQFKFVAIVIALTWQFSGYAMVVYLAGLRQIPTAHYEAAKVDGASKFSTYREVIIPQLGPSTMSAAVVLMVFTLKAFDFLYALFGPTPGPSMDILSTMMYRQAYGAARWSYGAAIAMILFVMALGVIAPYFWLQYRRGEI</sequence>
<evidence type="ECO:0000313" key="10">
    <source>
        <dbReference type="Proteomes" id="UP000546257"/>
    </source>
</evidence>
<dbReference type="PANTHER" id="PTHR30193:SF42">
    <property type="entry name" value="ABC TRANSPORTER PERMEASE PROTEIN"/>
    <property type="match status" value="1"/>
</dbReference>
<protein>
    <submittedName>
        <fullName evidence="9">Sugar ABC transporter permease</fullName>
    </submittedName>
</protein>
<keyword evidence="5 7" id="KW-1133">Transmembrane helix</keyword>
<dbReference type="Gene3D" id="1.10.3720.10">
    <property type="entry name" value="MetI-like"/>
    <property type="match status" value="1"/>
</dbReference>